<dbReference type="InterPro" id="IPR028994">
    <property type="entry name" value="Integrin_alpha_N"/>
</dbReference>
<evidence type="ECO:0000256" key="1">
    <source>
        <dbReference type="ARBA" id="ARBA00022729"/>
    </source>
</evidence>
<reference evidence="4 5" key="1">
    <citation type="submission" date="2018-01" db="EMBL/GenBank/DDBJ databases">
        <title>Draft genome sequence of Sphaerisporangium sp. 7K107.</title>
        <authorList>
            <person name="Sahin N."/>
            <person name="Saygin H."/>
            <person name="Ay H."/>
        </authorList>
    </citation>
    <scope>NUCLEOTIDE SEQUENCE [LARGE SCALE GENOMIC DNA]</scope>
    <source>
        <strain evidence="4 5">7K107</strain>
    </source>
</reference>
<evidence type="ECO:0000256" key="2">
    <source>
        <dbReference type="ARBA" id="ARBA00022737"/>
    </source>
</evidence>
<evidence type="ECO:0000313" key="5">
    <source>
        <dbReference type="Proteomes" id="UP000248544"/>
    </source>
</evidence>
<sequence>MPVSAPGAAAGDAFGWSVAIGRFDADRCADLLVGAPYADVGGIRDAGAAYIVYGGTGRTDRITAREPQLDAHFGWSVAYGPDGGGVAAIGAPHEDDDGVHDAGATYLLPAGRRTALTRITQNGQGVPGNSEAGDMFGWSVALDRLTGDPAGVDLAVGTPHENEDGTGNQNGQGLLDTGALTVVFDPLNGRGSYSGVRRSSLSPHRTP</sequence>
<evidence type="ECO:0000313" key="4">
    <source>
        <dbReference type="EMBL" id="PZG14840.1"/>
    </source>
</evidence>
<dbReference type="PANTHER" id="PTHR36220:SF1">
    <property type="entry name" value="GAMMA TUBULIN COMPLEX COMPONENT C-TERMINAL DOMAIN-CONTAINING PROTEIN"/>
    <property type="match status" value="1"/>
</dbReference>
<feature type="non-terminal residue" evidence="4">
    <location>
        <position position="207"/>
    </location>
</feature>
<protein>
    <submittedName>
        <fullName evidence="4">Uncharacterized protein</fullName>
    </submittedName>
</protein>
<proteinExistence type="predicted"/>
<dbReference type="Pfam" id="PF01839">
    <property type="entry name" value="FG-GAP"/>
    <property type="match status" value="1"/>
</dbReference>
<name>A0A2W2EMN5_9ACTN</name>
<keyword evidence="2" id="KW-0677">Repeat</keyword>
<dbReference type="Proteomes" id="UP000248544">
    <property type="component" value="Unassembled WGS sequence"/>
</dbReference>
<dbReference type="EMBL" id="POUA01000806">
    <property type="protein sequence ID" value="PZG14840.1"/>
    <property type="molecule type" value="Genomic_DNA"/>
</dbReference>
<dbReference type="AlphaFoldDB" id="A0A2W2EMN5"/>
<dbReference type="InterPro" id="IPR013519">
    <property type="entry name" value="Int_alpha_beta-p"/>
</dbReference>
<dbReference type="PROSITE" id="PS51470">
    <property type="entry name" value="FG_GAP"/>
    <property type="match status" value="2"/>
</dbReference>
<keyword evidence="3" id="KW-0325">Glycoprotein</keyword>
<dbReference type="Gene3D" id="2.130.10.130">
    <property type="entry name" value="Integrin alpha, N-terminal"/>
    <property type="match status" value="1"/>
</dbReference>
<keyword evidence="1" id="KW-0732">Signal</keyword>
<keyword evidence="5" id="KW-1185">Reference proteome</keyword>
<dbReference type="SUPFAM" id="SSF69318">
    <property type="entry name" value="Integrin alpha N-terminal domain"/>
    <property type="match status" value="1"/>
</dbReference>
<dbReference type="Pfam" id="PF14312">
    <property type="entry name" value="FG-GAP_2"/>
    <property type="match status" value="1"/>
</dbReference>
<accession>A0A2W2EMN5</accession>
<dbReference type="InterPro" id="IPR013517">
    <property type="entry name" value="FG-GAP"/>
</dbReference>
<organism evidence="4 5">
    <name type="scientific">Spongiactinospora gelatinilytica</name>
    <dbReference type="NCBI Taxonomy" id="2666298"/>
    <lineage>
        <taxon>Bacteria</taxon>
        <taxon>Bacillati</taxon>
        <taxon>Actinomycetota</taxon>
        <taxon>Actinomycetes</taxon>
        <taxon>Streptosporangiales</taxon>
        <taxon>Streptosporangiaceae</taxon>
        <taxon>Spongiactinospora</taxon>
    </lineage>
</organism>
<dbReference type="PANTHER" id="PTHR36220">
    <property type="entry name" value="UNNAMED PRODUCT"/>
    <property type="match status" value="1"/>
</dbReference>
<dbReference type="SMART" id="SM00191">
    <property type="entry name" value="Int_alpha"/>
    <property type="match status" value="3"/>
</dbReference>
<gene>
    <name evidence="4" type="ORF">C1I98_39460</name>
</gene>
<comment type="caution">
    <text evidence="4">The sequence shown here is derived from an EMBL/GenBank/DDBJ whole genome shotgun (WGS) entry which is preliminary data.</text>
</comment>
<evidence type="ECO:0000256" key="3">
    <source>
        <dbReference type="ARBA" id="ARBA00023180"/>
    </source>
</evidence>